<dbReference type="GO" id="GO:0031087">
    <property type="term" value="P:deadenylation-independent decapping of nuclear-transcribed mRNA"/>
    <property type="evidence" value="ECO:0007669"/>
    <property type="project" value="InterPro"/>
</dbReference>
<dbReference type="Gene3D" id="1.10.220.100">
    <property type="entry name" value="conserved c-terminal region of ge- 1"/>
    <property type="match status" value="1"/>
</dbReference>
<dbReference type="InterPro" id="IPR044938">
    <property type="entry name" value="EDC4_C_sf"/>
</dbReference>
<dbReference type="PANTHER" id="PTHR15598">
    <property type="entry name" value="ENHANCER OF MRNA-DECAPPING PROTEIN 4"/>
    <property type="match status" value="1"/>
</dbReference>
<dbReference type="Proteomes" id="UP000324832">
    <property type="component" value="Unassembled WGS sequence"/>
</dbReference>
<dbReference type="GO" id="GO:0000932">
    <property type="term" value="C:P-body"/>
    <property type="evidence" value="ECO:0007669"/>
    <property type="project" value="UniProtKB-SubCell"/>
</dbReference>
<dbReference type="PANTHER" id="PTHR15598:SF5">
    <property type="entry name" value="ENHANCER OF MRNA-DECAPPING PROTEIN 4"/>
    <property type="match status" value="1"/>
</dbReference>
<organism evidence="8 9">
    <name type="scientific">Leptidea sinapis</name>
    <dbReference type="NCBI Taxonomy" id="189913"/>
    <lineage>
        <taxon>Eukaryota</taxon>
        <taxon>Metazoa</taxon>
        <taxon>Ecdysozoa</taxon>
        <taxon>Arthropoda</taxon>
        <taxon>Hexapoda</taxon>
        <taxon>Insecta</taxon>
        <taxon>Pterygota</taxon>
        <taxon>Neoptera</taxon>
        <taxon>Endopterygota</taxon>
        <taxon>Lepidoptera</taxon>
        <taxon>Glossata</taxon>
        <taxon>Ditrysia</taxon>
        <taxon>Papilionoidea</taxon>
        <taxon>Pieridae</taxon>
        <taxon>Dismorphiinae</taxon>
        <taxon>Leptidea</taxon>
    </lineage>
</organism>
<dbReference type="EMBL" id="FZQP02006992">
    <property type="protein sequence ID" value="VVD05583.1"/>
    <property type="molecule type" value="Genomic_DNA"/>
</dbReference>
<evidence type="ECO:0000256" key="1">
    <source>
        <dbReference type="ARBA" id="ARBA00004201"/>
    </source>
</evidence>
<evidence type="ECO:0000256" key="3">
    <source>
        <dbReference type="ARBA" id="ARBA00022490"/>
    </source>
</evidence>
<keyword evidence="5" id="KW-0677">Repeat</keyword>
<dbReference type="InterPro" id="IPR049404">
    <property type="entry name" value="EDC4_C"/>
</dbReference>
<dbReference type="InterPro" id="IPR045152">
    <property type="entry name" value="EDC4-like"/>
</dbReference>
<evidence type="ECO:0000313" key="8">
    <source>
        <dbReference type="EMBL" id="VVD05583.1"/>
    </source>
</evidence>
<evidence type="ECO:0000256" key="6">
    <source>
        <dbReference type="ARBA" id="ARBA00023054"/>
    </source>
</evidence>
<evidence type="ECO:0000259" key="7">
    <source>
        <dbReference type="Pfam" id="PF21289"/>
    </source>
</evidence>
<evidence type="ECO:0000313" key="9">
    <source>
        <dbReference type="Proteomes" id="UP000324832"/>
    </source>
</evidence>
<sequence length="129" mass="14219">MISSGDVNAAFQAALSASDLSLVIAACRAAEPARVFGPPCRLRQHVLLSLAQQLAADIATDTRLKHRYLEEAIMNLDSSNPVTREHLPIVMQHLQKQIMTFLSANPGHELSRQFRMLLMATEALVVKTK</sequence>
<reference evidence="8 9" key="1">
    <citation type="submission" date="2017-07" db="EMBL/GenBank/DDBJ databases">
        <authorList>
            <person name="Talla V."/>
            <person name="Backstrom N."/>
        </authorList>
    </citation>
    <scope>NUCLEOTIDE SEQUENCE [LARGE SCALE GENOMIC DNA]</scope>
</reference>
<keyword evidence="4" id="KW-0853">WD repeat</keyword>
<keyword evidence="6" id="KW-0175">Coiled coil</keyword>
<keyword evidence="9" id="KW-1185">Reference proteome</keyword>
<accession>A0A5E4R4V9</accession>
<dbReference type="AlphaFoldDB" id="A0A5E4R4V9"/>
<gene>
    <name evidence="8" type="ORF">LSINAPIS_LOCUS15082</name>
</gene>
<feature type="domain" description="Enhancer of mRNA-decapping protein 4 C-terminal" evidence="7">
    <location>
        <begin position="1"/>
        <end position="117"/>
    </location>
</feature>
<evidence type="ECO:0000256" key="4">
    <source>
        <dbReference type="ARBA" id="ARBA00022574"/>
    </source>
</evidence>
<proteinExistence type="inferred from homology"/>
<keyword evidence="3" id="KW-0963">Cytoplasm</keyword>
<dbReference type="FunFam" id="1.10.220.100:FF:000001">
    <property type="entry name" value="Enhancer of mRNA-decapping protein 4"/>
    <property type="match status" value="1"/>
</dbReference>
<comment type="similarity">
    <text evidence="2">Belongs to the WD repeat EDC4 family.</text>
</comment>
<dbReference type="Gene3D" id="6.10.140.270">
    <property type="match status" value="1"/>
</dbReference>
<protein>
    <recommendedName>
        <fullName evidence="7">Enhancer of mRNA-decapping protein 4 C-terminal domain-containing protein</fullName>
    </recommendedName>
</protein>
<dbReference type="Pfam" id="PF21289">
    <property type="entry name" value="EDC4_C"/>
    <property type="match status" value="1"/>
</dbReference>
<evidence type="ECO:0000256" key="2">
    <source>
        <dbReference type="ARBA" id="ARBA00009639"/>
    </source>
</evidence>
<evidence type="ECO:0000256" key="5">
    <source>
        <dbReference type="ARBA" id="ARBA00022737"/>
    </source>
</evidence>
<name>A0A5E4R4V9_9NEOP</name>
<comment type="subcellular location">
    <subcellularLocation>
        <location evidence="1">Cytoplasm</location>
        <location evidence="1">P-body</location>
    </subcellularLocation>
</comment>